<protein>
    <recommendedName>
        <fullName evidence="1">DUF6896 domain-containing protein</fullName>
    </recommendedName>
</protein>
<dbReference type="InterPro" id="IPR054191">
    <property type="entry name" value="DUF6896"/>
</dbReference>
<comment type="caution">
    <text evidence="2">The sequence shown here is derived from an EMBL/GenBank/DDBJ whole genome shotgun (WGS) entry which is preliminary data.</text>
</comment>
<organism evidence="2 3">
    <name type="scientific">Stigmatella ashevillensis</name>
    <dbReference type="NCBI Taxonomy" id="2995309"/>
    <lineage>
        <taxon>Bacteria</taxon>
        <taxon>Pseudomonadati</taxon>
        <taxon>Myxococcota</taxon>
        <taxon>Myxococcia</taxon>
        <taxon>Myxococcales</taxon>
        <taxon>Cystobacterineae</taxon>
        <taxon>Archangiaceae</taxon>
        <taxon>Stigmatella</taxon>
    </lineage>
</organism>
<reference evidence="2 3" key="1">
    <citation type="submission" date="2022-11" db="EMBL/GenBank/DDBJ databases">
        <title>Minimal conservation of predation-associated metabolite biosynthetic gene clusters underscores biosynthetic potential of Myxococcota including descriptions for ten novel species: Archangium lansinium sp. nov., Myxococcus landrumus sp. nov., Nannocystis bai.</title>
        <authorList>
            <person name="Ahearne A."/>
            <person name="Stevens C."/>
            <person name="Dowd S."/>
        </authorList>
    </citation>
    <scope>NUCLEOTIDE SEQUENCE [LARGE SCALE GENOMIC DNA]</scope>
    <source>
        <strain evidence="2 3">NCWAL01</strain>
    </source>
</reference>
<accession>A0ABT5D9L8</accession>
<dbReference type="RefSeq" id="WP_272139686.1">
    <property type="nucleotide sequence ID" value="NZ_JAQNDM010000002.1"/>
</dbReference>
<evidence type="ECO:0000313" key="3">
    <source>
        <dbReference type="Proteomes" id="UP001221838"/>
    </source>
</evidence>
<dbReference type="EMBL" id="JAQNDM010000002">
    <property type="protein sequence ID" value="MDC0710329.1"/>
    <property type="molecule type" value="Genomic_DNA"/>
</dbReference>
<keyword evidence="3" id="KW-1185">Reference proteome</keyword>
<sequence length="167" mass="19207">MPGPSFFEAVLDVSRRAMDEGRSAAEGWTMLSRFVTLQTELLRTLMQGRIGDEAFRAAQRLPRHGELLVRGERWRFHRHGVGVGFEGEASRRVVDAHRAMGTPEAFDAWRLMLYLESIGVSVVHLGAREFLTDDERELEQWLAELEGLGLVRREPREVRMWKLAPQH</sequence>
<dbReference type="Proteomes" id="UP001221838">
    <property type="component" value="Unassembled WGS sequence"/>
</dbReference>
<evidence type="ECO:0000313" key="2">
    <source>
        <dbReference type="EMBL" id="MDC0710329.1"/>
    </source>
</evidence>
<gene>
    <name evidence="2" type="ORF">POL68_17770</name>
</gene>
<name>A0ABT5D9L8_9BACT</name>
<proteinExistence type="predicted"/>
<evidence type="ECO:0000259" key="1">
    <source>
        <dbReference type="Pfam" id="PF21837"/>
    </source>
</evidence>
<feature type="domain" description="DUF6896" evidence="1">
    <location>
        <begin position="32"/>
        <end position="154"/>
    </location>
</feature>
<dbReference type="Pfam" id="PF21837">
    <property type="entry name" value="DUF6896"/>
    <property type="match status" value="1"/>
</dbReference>